<feature type="compositionally biased region" description="Acidic residues" evidence="20">
    <location>
        <begin position="1311"/>
        <end position="1325"/>
    </location>
</feature>
<evidence type="ECO:0000256" key="16">
    <source>
        <dbReference type="ARBA" id="ARBA00034617"/>
    </source>
</evidence>
<keyword evidence="8" id="KW-0378">Hydrolase</keyword>
<dbReference type="InterPro" id="IPR032284">
    <property type="entry name" value="RecQ_Zn-bd"/>
</dbReference>
<keyword evidence="11" id="KW-0067">ATP-binding</keyword>
<dbReference type="Pfam" id="PF00270">
    <property type="entry name" value="DEAD"/>
    <property type="match status" value="1"/>
</dbReference>
<comment type="cofactor">
    <cofactor evidence="1">
        <name>Zn(2+)</name>
        <dbReference type="ChEBI" id="CHEBI:29105"/>
    </cofactor>
</comment>
<dbReference type="PROSITE" id="PS51192">
    <property type="entry name" value="HELICASE_ATP_BIND_1"/>
    <property type="match status" value="1"/>
</dbReference>
<dbReference type="PANTHER" id="PTHR13710">
    <property type="entry name" value="DNA HELICASE RECQ FAMILY MEMBER"/>
    <property type="match status" value="1"/>
</dbReference>
<dbReference type="InterPro" id="IPR001650">
    <property type="entry name" value="Helicase_C-like"/>
</dbReference>
<comment type="similarity">
    <text evidence="3">Belongs to the helicase family. RecQ subfamily.</text>
</comment>
<dbReference type="SMART" id="SM00490">
    <property type="entry name" value="HELICc"/>
    <property type="match status" value="1"/>
</dbReference>
<dbReference type="SMART" id="SM00956">
    <property type="entry name" value="RQC"/>
    <property type="match status" value="1"/>
</dbReference>
<keyword evidence="5" id="KW-0479">Metal-binding</keyword>
<dbReference type="GO" id="GO:0006260">
    <property type="term" value="P:DNA replication"/>
    <property type="evidence" value="ECO:0007669"/>
    <property type="project" value="UniProtKB-KW"/>
</dbReference>
<feature type="compositionally biased region" description="Acidic residues" evidence="20">
    <location>
        <begin position="1468"/>
        <end position="1488"/>
    </location>
</feature>
<dbReference type="GO" id="GO:0016787">
    <property type="term" value="F:hydrolase activity"/>
    <property type="evidence" value="ECO:0007669"/>
    <property type="project" value="UniProtKB-KW"/>
</dbReference>
<feature type="compositionally biased region" description="Acidic residues" evidence="20">
    <location>
        <begin position="270"/>
        <end position="281"/>
    </location>
</feature>
<dbReference type="InterPro" id="IPR002464">
    <property type="entry name" value="DNA/RNA_helicase_DEAH_CS"/>
</dbReference>
<name>A0AAI9EFQ4_9PEZI</name>
<dbReference type="InterPro" id="IPR036388">
    <property type="entry name" value="WH-like_DNA-bd_sf"/>
</dbReference>
<evidence type="ECO:0000256" key="12">
    <source>
        <dbReference type="ARBA" id="ARBA00023125"/>
    </source>
</evidence>
<keyword evidence="4" id="KW-0235">DNA replication</keyword>
<evidence type="ECO:0000256" key="14">
    <source>
        <dbReference type="ARBA" id="ARBA00023235"/>
    </source>
</evidence>
<dbReference type="Gene3D" id="1.10.150.80">
    <property type="entry name" value="HRDC domain"/>
    <property type="match status" value="1"/>
</dbReference>
<feature type="region of interest" description="Disordered" evidence="20">
    <location>
        <begin position="1468"/>
        <end position="1494"/>
    </location>
</feature>
<feature type="domain" description="Helicase ATP-binding" evidence="21">
    <location>
        <begin position="725"/>
        <end position="906"/>
    </location>
</feature>
<dbReference type="Gene3D" id="3.40.50.300">
    <property type="entry name" value="P-loop containing nucleotide triphosphate hydrolases"/>
    <property type="match status" value="2"/>
</dbReference>
<reference evidence="23" key="1">
    <citation type="submission" date="2023-11" db="EMBL/GenBank/DDBJ databases">
        <authorList>
            <person name="Alioto T."/>
            <person name="Alioto T."/>
            <person name="Gomez Garrido J."/>
        </authorList>
    </citation>
    <scope>NUCLEOTIDE SEQUENCE</scope>
</reference>
<dbReference type="InterPro" id="IPR044876">
    <property type="entry name" value="HRDC_dom_sf"/>
</dbReference>
<gene>
    <name evidence="23" type="ORF">LECACI_7A009742</name>
</gene>
<feature type="compositionally biased region" description="Basic residues" evidence="20">
    <location>
        <begin position="1528"/>
        <end position="1544"/>
    </location>
</feature>
<evidence type="ECO:0000259" key="21">
    <source>
        <dbReference type="PROSITE" id="PS51192"/>
    </source>
</evidence>
<dbReference type="EMBL" id="CAVMBE010000125">
    <property type="protein sequence ID" value="CAK4034584.1"/>
    <property type="molecule type" value="Genomic_DNA"/>
</dbReference>
<keyword evidence="24" id="KW-1185">Reference proteome</keyword>
<dbReference type="NCBIfam" id="TIGR00614">
    <property type="entry name" value="recQ_fam"/>
    <property type="match status" value="1"/>
</dbReference>
<evidence type="ECO:0000256" key="1">
    <source>
        <dbReference type="ARBA" id="ARBA00001947"/>
    </source>
</evidence>
<evidence type="ECO:0000256" key="20">
    <source>
        <dbReference type="SAM" id="MobiDB-lite"/>
    </source>
</evidence>
<keyword evidence="10" id="KW-0862">Zinc</keyword>
<feature type="compositionally biased region" description="Acidic residues" evidence="20">
    <location>
        <begin position="313"/>
        <end position="329"/>
    </location>
</feature>
<dbReference type="GO" id="GO:0005524">
    <property type="term" value="F:ATP binding"/>
    <property type="evidence" value="ECO:0007669"/>
    <property type="project" value="UniProtKB-KW"/>
</dbReference>
<evidence type="ECO:0000256" key="3">
    <source>
        <dbReference type="ARBA" id="ARBA00005446"/>
    </source>
</evidence>
<dbReference type="Pfam" id="PF16124">
    <property type="entry name" value="RecQ_Zn_bind"/>
    <property type="match status" value="1"/>
</dbReference>
<evidence type="ECO:0000259" key="22">
    <source>
        <dbReference type="PROSITE" id="PS51194"/>
    </source>
</evidence>
<sequence>MTRNNLDEHLRWLLREKPSLPPDTISFPPVFASFPSASNSSFEEEEIQPLVSAKRRIPTLSVIADPSAGGEEMARTRAPPSATSRANTPQIAARSGSRAPVASPSKMPRQMPKPPSRPPASSSKDLTMQRTPVREQPSNIQANPVEFLDLTEDFSFSNSPTPEKKTTSNTGRKRKSEEFERGLRSAPVSAKKVALQNAIPFRPSQEFQDIEEWDSPTKQTDVPSEPPPPYSTMAPAKAKSPVRRPRPAPNKVSVRATPPVTLSSKREILDSDDEDDEDDDLVNFSGPCRKPPMVSPTRRSPVKLTPAAKQEEVETQYDEFPSIEEDEEVREPHGIVNYPNLDHAFATESKPAPRIEESFVKALPPTFTLATQRHATIEPPPTAGAQETSPETKELQDLLKNFFEASKEASHKVRQDIEKQREIIIEKIVDLFNQDIEDPQLTRQRSELEARDVALGELHSKATAYQDVTNDLATVSNNFKKALIAKESTDHIKTARAAARERLEDVQTRCISLLRRCEADVRAVVEYARKEAASKQRVAVESTQVPHNYLQDHKPQISSSSRIAQTQVPQRASPGPVSNSSTYAPQPKPPSHASRRQPIGDDSAMFDDNDFDDLEDSDMNAAANDLFSNRMGTPPMQYGYEEDDYGIDDGDDEMLLKTENEVRKPQTSARCQSKPPSAKSKKLSAKEEDELYRKNFSYPWSVDVGKVLKEKFRLKGFRENQVDAINATLGGKDTFVLMPTGGGKSLCYQLPALISSGKTRGVTIVISPLVSLMEDQVQHLRKLNIQAFLVNGETTRDERSHLMDGLEQDDVEKFVQLLYITPEMLSKSQAMMNSFERLYQRKRMARLVIDEAHCVSQWGHDFRPDYTAIGEVRRKFPGVPVMALTATATEAVKFDTIHNLGIKGCELFTRSFNRPNLYYEVRMKGKGKEGIENVANLIKEKHSKQTGIIYCLSRKNCEDLAKTLCEEYRIKAHHYHAGLETAEKSEVQKNWQEGRYHVIVATIAFGMGIDKANVRYVIHHSIPKSLEGYYQETGRAGRDGKPSSCYLFYGYQDAGKLRRMIDENKESSREQKDRQRQMLRKMTQYCDNQSDCRRVQVLRYFSEAFDQEDCMSGCDNCNSNSTFEDVDFTKYAKKAVSLVKELSHKKTTLLHCVDVFRGALTKKIKDLKQDKLDEFGAGQDIDRGDAERLFYRLLADDAIREENVLNGKGFAQQYVALGPRYHDFRSGRANLIMQVRTSPLSPRKPKTAPTKKTKKTKTATAAAPREVPMSTIISSPVQQAAAAKRKWPGHQTTLRELHANGYRRDDFVVSDPEDGDFQASDDNESDGSAPPRVATKTRKAKAAKTMAAPAMSSRVYERLDDLHQAIVDEFQAIAGKRVKEIMVKRNLTMAPFTNTMLRQMAIDFTDTEEKMLKIRGVDAEKVRLFGKHFTKLVGDIRARYEEMGGQVPGSDNEPEDQHAQNVIDLVTDDEDNDEYGSMAEETDDDGEGEESRFFQETAPEVAEFNARFAYSQSAGMRTMPASQPGRKSSPKHKRARTFKAKAHAAHGNGKAGTARKASGGAARSTSGGGIRKRSNGAKSTNNRGAASRQGGAYGSAISMMPT</sequence>
<dbReference type="CDD" id="cd18794">
    <property type="entry name" value="SF2_C_RecQ"/>
    <property type="match status" value="1"/>
</dbReference>
<dbReference type="GO" id="GO:0005737">
    <property type="term" value="C:cytoplasm"/>
    <property type="evidence" value="ECO:0007669"/>
    <property type="project" value="TreeGrafter"/>
</dbReference>
<feature type="region of interest" description="Disordered" evidence="20">
    <location>
        <begin position="1238"/>
        <end position="1263"/>
    </location>
</feature>
<evidence type="ECO:0000256" key="4">
    <source>
        <dbReference type="ARBA" id="ARBA00022705"/>
    </source>
</evidence>
<accession>A0AAI9EFQ4</accession>
<dbReference type="EC" id="5.6.2.4" evidence="17"/>
<dbReference type="PROSITE" id="PS00690">
    <property type="entry name" value="DEAH_ATP_HELICASE"/>
    <property type="match status" value="1"/>
</dbReference>
<feature type="compositionally biased region" description="Polar residues" evidence="20">
    <location>
        <begin position="81"/>
        <end position="90"/>
    </location>
</feature>
<dbReference type="InterPro" id="IPR027417">
    <property type="entry name" value="P-loop_NTPase"/>
</dbReference>
<comment type="catalytic activity">
    <reaction evidence="18">
        <text>ATP + H2O = ADP + phosphate + H(+)</text>
        <dbReference type="Rhea" id="RHEA:13065"/>
        <dbReference type="ChEBI" id="CHEBI:15377"/>
        <dbReference type="ChEBI" id="CHEBI:15378"/>
        <dbReference type="ChEBI" id="CHEBI:30616"/>
        <dbReference type="ChEBI" id="CHEBI:43474"/>
        <dbReference type="ChEBI" id="CHEBI:456216"/>
    </reaction>
</comment>
<keyword evidence="14" id="KW-0413">Isomerase</keyword>
<feature type="compositionally biased region" description="Acidic residues" evidence="20">
    <location>
        <begin position="604"/>
        <end position="618"/>
    </location>
</feature>
<dbReference type="GO" id="GO:0046872">
    <property type="term" value="F:metal ion binding"/>
    <property type="evidence" value="ECO:0007669"/>
    <property type="project" value="UniProtKB-KW"/>
</dbReference>
<comment type="caution">
    <text evidence="23">The sequence shown here is derived from an EMBL/GenBank/DDBJ whole genome shotgun (WGS) entry which is preliminary data.</text>
</comment>
<dbReference type="GO" id="GO:0000724">
    <property type="term" value="P:double-strand break repair via homologous recombination"/>
    <property type="evidence" value="ECO:0007669"/>
    <property type="project" value="UniProtKB-ARBA"/>
</dbReference>
<evidence type="ECO:0000256" key="15">
    <source>
        <dbReference type="ARBA" id="ARBA00023242"/>
    </source>
</evidence>
<dbReference type="PANTHER" id="PTHR13710:SF153">
    <property type="entry name" value="RECQ-LIKE DNA HELICASE BLM"/>
    <property type="match status" value="1"/>
</dbReference>
<evidence type="ECO:0000256" key="11">
    <source>
        <dbReference type="ARBA" id="ARBA00022840"/>
    </source>
</evidence>
<evidence type="ECO:0000256" key="6">
    <source>
        <dbReference type="ARBA" id="ARBA00022741"/>
    </source>
</evidence>
<dbReference type="GO" id="GO:0009378">
    <property type="term" value="F:four-way junction helicase activity"/>
    <property type="evidence" value="ECO:0007669"/>
    <property type="project" value="TreeGrafter"/>
</dbReference>
<feature type="region of interest" description="Disordered" evidence="20">
    <location>
        <begin position="1513"/>
        <end position="1602"/>
    </location>
</feature>
<feature type="compositionally biased region" description="Basic residues" evidence="20">
    <location>
        <begin position="1243"/>
        <end position="1257"/>
    </location>
</feature>
<dbReference type="Gene3D" id="1.10.10.10">
    <property type="entry name" value="Winged helix-like DNA-binding domain superfamily/Winged helix DNA-binding domain"/>
    <property type="match status" value="1"/>
</dbReference>
<evidence type="ECO:0000313" key="24">
    <source>
        <dbReference type="Proteomes" id="UP001296104"/>
    </source>
</evidence>
<dbReference type="GO" id="GO:0003677">
    <property type="term" value="F:DNA binding"/>
    <property type="evidence" value="ECO:0007669"/>
    <property type="project" value="UniProtKB-KW"/>
</dbReference>
<dbReference type="InterPro" id="IPR014001">
    <property type="entry name" value="Helicase_ATP-bd"/>
</dbReference>
<feature type="compositionally biased region" description="Low complexity" evidence="20">
    <location>
        <begin position="1545"/>
        <end position="1565"/>
    </location>
</feature>
<proteinExistence type="inferred from homology"/>
<dbReference type="GO" id="GO:0043138">
    <property type="term" value="F:3'-5' DNA helicase activity"/>
    <property type="evidence" value="ECO:0007669"/>
    <property type="project" value="UniProtKB-EC"/>
</dbReference>
<dbReference type="Pfam" id="PF00271">
    <property type="entry name" value="Helicase_C"/>
    <property type="match status" value="1"/>
</dbReference>
<feature type="compositionally biased region" description="Polar residues" evidence="20">
    <location>
        <begin position="124"/>
        <end position="142"/>
    </location>
</feature>
<keyword evidence="7" id="KW-0227">DNA damage</keyword>
<dbReference type="InterPro" id="IPR004589">
    <property type="entry name" value="DNA_helicase_ATP-dep_RecQ"/>
</dbReference>
<dbReference type="GO" id="GO:0005634">
    <property type="term" value="C:nucleus"/>
    <property type="evidence" value="ECO:0007669"/>
    <property type="project" value="UniProtKB-SubCell"/>
</dbReference>
<evidence type="ECO:0000256" key="9">
    <source>
        <dbReference type="ARBA" id="ARBA00022806"/>
    </source>
</evidence>
<feature type="region of interest" description="Disordered" evidence="20">
    <location>
        <begin position="532"/>
        <end position="646"/>
    </location>
</feature>
<dbReference type="CDD" id="cd17920">
    <property type="entry name" value="DEXHc_RecQ"/>
    <property type="match status" value="1"/>
</dbReference>
<dbReference type="SUPFAM" id="SSF52540">
    <property type="entry name" value="P-loop containing nucleoside triphosphate hydrolases"/>
    <property type="match status" value="2"/>
</dbReference>
<evidence type="ECO:0000256" key="5">
    <source>
        <dbReference type="ARBA" id="ARBA00022723"/>
    </source>
</evidence>
<feature type="domain" description="Helicase C-terminal" evidence="22">
    <location>
        <begin position="930"/>
        <end position="1080"/>
    </location>
</feature>
<organism evidence="23 24">
    <name type="scientific">Lecanosticta acicola</name>
    <dbReference type="NCBI Taxonomy" id="111012"/>
    <lineage>
        <taxon>Eukaryota</taxon>
        <taxon>Fungi</taxon>
        <taxon>Dikarya</taxon>
        <taxon>Ascomycota</taxon>
        <taxon>Pezizomycotina</taxon>
        <taxon>Dothideomycetes</taxon>
        <taxon>Dothideomycetidae</taxon>
        <taxon>Mycosphaerellales</taxon>
        <taxon>Mycosphaerellaceae</taxon>
        <taxon>Lecanosticta</taxon>
    </lineage>
</organism>
<keyword evidence="13" id="KW-0234">DNA repair</keyword>
<evidence type="ECO:0000256" key="17">
    <source>
        <dbReference type="ARBA" id="ARBA00034808"/>
    </source>
</evidence>
<evidence type="ECO:0000256" key="2">
    <source>
        <dbReference type="ARBA" id="ARBA00004123"/>
    </source>
</evidence>
<dbReference type="FunFam" id="3.40.50.300:FF:000537">
    <property type="entry name" value="Bloom syndrome RecQ-like helicase"/>
    <property type="match status" value="1"/>
</dbReference>
<comment type="catalytic activity">
    <reaction evidence="16">
        <text>Couples ATP hydrolysis with the unwinding of duplex DNA by translocating in the 3'-5' direction.</text>
        <dbReference type="EC" id="5.6.2.4"/>
    </reaction>
</comment>
<evidence type="ECO:0000256" key="10">
    <source>
        <dbReference type="ARBA" id="ARBA00022833"/>
    </source>
</evidence>
<feature type="compositionally biased region" description="Polar residues" evidence="20">
    <location>
        <begin position="556"/>
        <end position="584"/>
    </location>
</feature>
<dbReference type="InterPro" id="IPR018982">
    <property type="entry name" value="RQC_domain"/>
</dbReference>
<comment type="subcellular location">
    <subcellularLocation>
        <location evidence="2">Nucleus</location>
    </subcellularLocation>
</comment>
<keyword evidence="12" id="KW-0238">DNA-binding</keyword>
<feature type="region of interest" description="Disordered" evidence="20">
    <location>
        <begin position="660"/>
        <end position="685"/>
    </location>
</feature>
<keyword evidence="6" id="KW-0547">Nucleotide-binding</keyword>
<feature type="region of interest" description="Disordered" evidence="20">
    <location>
        <begin position="1304"/>
        <end position="1334"/>
    </location>
</feature>
<dbReference type="FunFam" id="3.40.50.300:FF:000340">
    <property type="entry name" value="Bloom syndrome, RecQ helicase"/>
    <property type="match status" value="1"/>
</dbReference>
<keyword evidence="15" id="KW-0539">Nucleus</keyword>
<feature type="region of interest" description="Disordered" evidence="20">
    <location>
        <begin position="63"/>
        <end position="329"/>
    </location>
</feature>
<protein>
    <recommendedName>
        <fullName evidence="19">RecQ-like DNA helicase BLM</fullName>
        <ecNumber evidence="17">5.6.2.4</ecNumber>
    </recommendedName>
</protein>
<evidence type="ECO:0000313" key="23">
    <source>
        <dbReference type="EMBL" id="CAK4034584.1"/>
    </source>
</evidence>
<dbReference type="FunFam" id="1.10.10.10:FF:000495">
    <property type="entry name" value="RecQ family helicase MusN"/>
    <property type="match status" value="1"/>
</dbReference>
<dbReference type="PROSITE" id="PS51194">
    <property type="entry name" value="HELICASE_CTER"/>
    <property type="match status" value="1"/>
</dbReference>
<evidence type="ECO:0000256" key="13">
    <source>
        <dbReference type="ARBA" id="ARBA00023204"/>
    </source>
</evidence>
<evidence type="ECO:0000256" key="18">
    <source>
        <dbReference type="ARBA" id="ARBA00049360"/>
    </source>
</evidence>
<dbReference type="Pfam" id="PF09382">
    <property type="entry name" value="RQC"/>
    <property type="match status" value="1"/>
</dbReference>
<evidence type="ECO:0000256" key="7">
    <source>
        <dbReference type="ARBA" id="ARBA00022763"/>
    </source>
</evidence>
<evidence type="ECO:0000256" key="8">
    <source>
        <dbReference type="ARBA" id="ARBA00022801"/>
    </source>
</evidence>
<keyword evidence="9 23" id="KW-0347">Helicase</keyword>
<evidence type="ECO:0000256" key="19">
    <source>
        <dbReference type="ARBA" id="ARBA00073450"/>
    </source>
</evidence>
<dbReference type="SMART" id="SM00487">
    <property type="entry name" value="DEXDc"/>
    <property type="match status" value="1"/>
</dbReference>
<dbReference type="Proteomes" id="UP001296104">
    <property type="component" value="Unassembled WGS sequence"/>
</dbReference>
<dbReference type="InterPro" id="IPR011545">
    <property type="entry name" value="DEAD/DEAH_box_helicase_dom"/>
</dbReference>
<dbReference type="GO" id="GO:0005694">
    <property type="term" value="C:chromosome"/>
    <property type="evidence" value="ECO:0007669"/>
    <property type="project" value="TreeGrafter"/>
</dbReference>